<gene>
    <name evidence="1" type="ORF">SCLCIDRAFT_886083</name>
</gene>
<dbReference type="HOGENOM" id="CLU_3051754_0_0_1"/>
<organism evidence="1 2">
    <name type="scientific">Scleroderma citrinum Foug A</name>
    <dbReference type="NCBI Taxonomy" id="1036808"/>
    <lineage>
        <taxon>Eukaryota</taxon>
        <taxon>Fungi</taxon>
        <taxon>Dikarya</taxon>
        <taxon>Basidiomycota</taxon>
        <taxon>Agaricomycotina</taxon>
        <taxon>Agaricomycetes</taxon>
        <taxon>Agaricomycetidae</taxon>
        <taxon>Boletales</taxon>
        <taxon>Sclerodermatineae</taxon>
        <taxon>Sclerodermataceae</taxon>
        <taxon>Scleroderma</taxon>
    </lineage>
</organism>
<sequence length="54" mass="5974">MPHNPCTPMSPTKITTTRVAPRRRTLAFIPLYACAHSNLVSHFHNKTQTAQTAG</sequence>
<protein>
    <submittedName>
        <fullName evidence="1">Uncharacterized protein</fullName>
    </submittedName>
</protein>
<dbReference type="EMBL" id="KN822008">
    <property type="protein sequence ID" value="KIM68630.1"/>
    <property type="molecule type" value="Genomic_DNA"/>
</dbReference>
<dbReference type="Proteomes" id="UP000053989">
    <property type="component" value="Unassembled WGS sequence"/>
</dbReference>
<evidence type="ECO:0000313" key="2">
    <source>
        <dbReference type="Proteomes" id="UP000053989"/>
    </source>
</evidence>
<name>A0A0C3E790_9AGAM</name>
<dbReference type="InParanoid" id="A0A0C3E790"/>
<dbReference type="AlphaFoldDB" id="A0A0C3E790"/>
<reference evidence="2" key="2">
    <citation type="submission" date="2015-01" db="EMBL/GenBank/DDBJ databases">
        <title>Evolutionary Origins and Diversification of the Mycorrhizal Mutualists.</title>
        <authorList>
            <consortium name="DOE Joint Genome Institute"/>
            <consortium name="Mycorrhizal Genomics Consortium"/>
            <person name="Kohler A."/>
            <person name="Kuo A."/>
            <person name="Nagy L.G."/>
            <person name="Floudas D."/>
            <person name="Copeland A."/>
            <person name="Barry K.W."/>
            <person name="Cichocki N."/>
            <person name="Veneault-Fourrey C."/>
            <person name="LaButti K."/>
            <person name="Lindquist E.A."/>
            <person name="Lipzen A."/>
            <person name="Lundell T."/>
            <person name="Morin E."/>
            <person name="Murat C."/>
            <person name="Riley R."/>
            <person name="Ohm R."/>
            <person name="Sun H."/>
            <person name="Tunlid A."/>
            <person name="Henrissat B."/>
            <person name="Grigoriev I.V."/>
            <person name="Hibbett D.S."/>
            <person name="Martin F."/>
        </authorList>
    </citation>
    <scope>NUCLEOTIDE SEQUENCE [LARGE SCALE GENOMIC DNA]</scope>
    <source>
        <strain evidence="2">Foug A</strain>
    </source>
</reference>
<proteinExistence type="predicted"/>
<keyword evidence="2" id="KW-1185">Reference proteome</keyword>
<accession>A0A0C3E790</accession>
<reference evidence="1 2" key="1">
    <citation type="submission" date="2014-04" db="EMBL/GenBank/DDBJ databases">
        <authorList>
            <consortium name="DOE Joint Genome Institute"/>
            <person name="Kuo A."/>
            <person name="Kohler A."/>
            <person name="Nagy L.G."/>
            <person name="Floudas D."/>
            <person name="Copeland A."/>
            <person name="Barry K.W."/>
            <person name="Cichocki N."/>
            <person name="Veneault-Fourrey C."/>
            <person name="LaButti K."/>
            <person name="Lindquist E.A."/>
            <person name="Lipzen A."/>
            <person name="Lundell T."/>
            <person name="Morin E."/>
            <person name="Murat C."/>
            <person name="Sun H."/>
            <person name="Tunlid A."/>
            <person name="Henrissat B."/>
            <person name="Grigoriev I.V."/>
            <person name="Hibbett D.S."/>
            <person name="Martin F."/>
            <person name="Nordberg H.P."/>
            <person name="Cantor M.N."/>
            <person name="Hua S.X."/>
        </authorList>
    </citation>
    <scope>NUCLEOTIDE SEQUENCE [LARGE SCALE GENOMIC DNA]</scope>
    <source>
        <strain evidence="1 2">Foug A</strain>
    </source>
</reference>
<evidence type="ECO:0000313" key="1">
    <source>
        <dbReference type="EMBL" id="KIM68630.1"/>
    </source>
</evidence>